<name>A0A412PIP5_9FIRM</name>
<gene>
    <name evidence="1" type="ORF">DWX20_03005</name>
</gene>
<protein>
    <submittedName>
        <fullName evidence="1">Uncharacterized protein</fullName>
    </submittedName>
</protein>
<accession>A0A412PIP5</accession>
<evidence type="ECO:0000313" key="1">
    <source>
        <dbReference type="EMBL" id="RGT58030.1"/>
    </source>
</evidence>
<dbReference type="Proteomes" id="UP000284731">
    <property type="component" value="Unassembled WGS sequence"/>
</dbReference>
<evidence type="ECO:0000313" key="2">
    <source>
        <dbReference type="Proteomes" id="UP000284731"/>
    </source>
</evidence>
<sequence>MDKTAKMIIELVPDEVMHKIPFFVRGHATKDTVSKIAKEHPELYAQAQQCDELQGELKEQLSKIINDIFDQKMRKHGYK</sequence>
<reference evidence="1 2" key="1">
    <citation type="submission" date="2018-08" db="EMBL/GenBank/DDBJ databases">
        <title>A genome reference for cultivated species of the human gut microbiota.</title>
        <authorList>
            <person name="Zou Y."/>
            <person name="Xue W."/>
            <person name="Luo G."/>
        </authorList>
    </citation>
    <scope>NUCLEOTIDE SEQUENCE [LARGE SCALE GENOMIC DNA]</scope>
    <source>
        <strain evidence="1 2">AF18-46</strain>
    </source>
</reference>
<comment type="caution">
    <text evidence="1">The sequence shown here is derived from an EMBL/GenBank/DDBJ whole genome shotgun (WGS) entry which is preliminary data.</text>
</comment>
<proteinExistence type="predicted"/>
<dbReference type="AlphaFoldDB" id="A0A412PIP5"/>
<dbReference type="EMBL" id="QRWX01000001">
    <property type="protein sequence ID" value="RGT58030.1"/>
    <property type="molecule type" value="Genomic_DNA"/>
</dbReference>
<dbReference type="RefSeq" id="WP_118764430.1">
    <property type="nucleotide sequence ID" value="NZ_CABJCF010000001.1"/>
</dbReference>
<organism evidence="1 2">
    <name type="scientific">Solobacterium moorei</name>
    <dbReference type="NCBI Taxonomy" id="102148"/>
    <lineage>
        <taxon>Bacteria</taxon>
        <taxon>Bacillati</taxon>
        <taxon>Bacillota</taxon>
        <taxon>Erysipelotrichia</taxon>
        <taxon>Erysipelotrichales</taxon>
        <taxon>Erysipelotrichaceae</taxon>
        <taxon>Solobacterium</taxon>
    </lineage>
</organism>